<comment type="caution">
    <text evidence="1">The sequence shown here is derived from an EMBL/GenBank/DDBJ whole genome shotgun (WGS) entry which is preliminary data.</text>
</comment>
<dbReference type="Proteomes" id="UP000032679">
    <property type="component" value="Unassembled WGS sequence"/>
</dbReference>
<dbReference type="AlphaFoldDB" id="A0A0D6MJH3"/>
<keyword evidence="2" id="KW-1185">Reference proteome</keyword>
<evidence type="ECO:0000313" key="2">
    <source>
        <dbReference type="Proteomes" id="UP000032679"/>
    </source>
</evidence>
<dbReference type="Gene3D" id="3.60.21.10">
    <property type="match status" value="1"/>
</dbReference>
<proteinExistence type="predicted"/>
<evidence type="ECO:0000313" key="1">
    <source>
        <dbReference type="EMBL" id="GAN53799.1"/>
    </source>
</evidence>
<organism evidence="1 2">
    <name type="scientific">Tanticharoenia sakaeratensis NBRC 103193</name>
    <dbReference type="NCBI Taxonomy" id="1231623"/>
    <lineage>
        <taxon>Bacteria</taxon>
        <taxon>Pseudomonadati</taxon>
        <taxon>Pseudomonadota</taxon>
        <taxon>Alphaproteobacteria</taxon>
        <taxon>Acetobacterales</taxon>
        <taxon>Acetobacteraceae</taxon>
        <taxon>Tanticharoenia</taxon>
    </lineage>
</organism>
<reference evidence="1 2" key="1">
    <citation type="submission" date="2012-10" db="EMBL/GenBank/DDBJ databases">
        <title>Genome sequencing of Tanticharoenia sakaeratensis NBRC 103193.</title>
        <authorList>
            <person name="Azuma Y."/>
            <person name="Hadano H."/>
            <person name="Hirakawa H."/>
            <person name="Matsushita K."/>
        </authorList>
    </citation>
    <scope>NUCLEOTIDE SEQUENCE [LARGE SCALE GENOMIC DNA]</scope>
    <source>
        <strain evidence="1 2">NBRC 103193</strain>
    </source>
</reference>
<dbReference type="InterPro" id="IPR024173">
    <property type="entry name" value="Pesterase_MJ0037-like"/>
</dbReference>
<protein>
    <submittedName>
        <fullName evidence="1">Metallophosphoesterase</fullName>
    </submittedName>
</protein>
<dbReference type="OrthoDB" id="9795838at2"/>
<accession>A0A0D6MJH3</accession>
<dbReference type="InterPro" id="IPR026336">
    <property type="entry name" value="PdeM-like"/>
</dbReference>
<dbReference type="PANTHER" id="PTHR39323:SF1">
    <property type="entry name" value="BLR1149 PROTEIN"/>
    <property type="match status" value="1"/>
</dbReference>
<dbReference type="InterPro" id="IPR029052">
    <property type="entry name" value="Metallo-depent_PP-like"/>
</dbReference>
<sequence length="232" mass="25621">MTAAPLHMAGERLMLDPAGAVYWPARRMLIAADLHLEKGTAFARRGMLLPPYDTALTLDRLALLRRRYAPAMLVALGDSFHDRAAALRLNPADRARLLRIAEGLDLVWITGNHDPDPPETLPGRSCDELACEPFTLRHIPRDGVCTDPEMAGHLHPKAQVQTRGQTISRPCFIADDTRMILPAFGTYTGGLDVRDPAIAGLYPRGAQLFLLGRDRVFAFRTAPAPRARMRQA</sequence>
<name>A0A0D6MJH3_9PROT</name>
<dbReference type="RefSeq" id="WP_048848125.1">
    <property type="nucleotide sequence ID" value="NZ_BALE01000011.1"/>
</dbReference>
<dbReference type="PANTHER" id="PTHR39323">
    <property type="entry name" value="BLR1149 PROTEIN"/>
    <property type="match status" value="1"/>
</dbReference>
<gene>
    <name evidence="1" type="ORF">Tasa_011_018</name>
</gene>
<dbReference type="PIRSF" id="PIRSF000887">
    <property type="entry name" value="Pesterase_MJ0037"/>
    <property type="match status" value="1"/>
</dbReference>
<dbReference type="STRING" id="1231623.Tasa_011_018"/>
<dbReference type="NCBIfam" id="TIGR04123">
    <property type="entry name" value="P_estr_lig_assc"/>
    <property type="match status" value="1"/>
</dbReference>
<dbReference type="SUPFAM" id="SSF56300">
    <property type="entry name" value="Metallo-dependent phosphatases"/>
    <property type="match status" value="1"/>
</dbReference>
<dbReference type="EMBL" id="BALE01000011">
    <property type="protein sequence ID" value="GAN53799.1"/>
    <property type="molecule type" value="Genomic_DNA"/>
</dbReference>